<sequence length="191" mass="21398">MSDPALLLVLLGFVALLGITQKFFRRTDATRGAAWWQTAAPFLLAPVVLIVARILGLSPITPDSWVKATGLVAVVPAAVSLALMFWTLGTHRIRIALFHQQDDAPQTLVTEGVYSQIRHPFYTSYILLFLAVVAVFPHWLTLALLIYLTVNLTLTAGREERRLSASQFGEQYQQYMARTGRFFPRSLRSHT</sequence>
<evidence type="ECO:0000256" key="5">
    <source>
        <dbReference type="SAM" id="Phobius"/>
    </source>
</evidence>
<proteinExistence type="predicted"/>
<dbReference type="InterPro" id="IPR052527">
    <property type="entry name" value="Metal_cation-efflux_comp"/>
</dbReference>
<dbReference type="InterPro" id="IPR007318">
    <property type="entry name" value="Phopholipid_MeTrfase"/>
</dbReference>
<evidence type="ECO:0000313" key="6">
    <source>
        <dbReference type="EMBL" id="GAA3600424.1"/>
    </source>
</evidence>
<evidence type="ECO:0000313" key="7">
    <source>
        <dbReference type="Proteomes" id="UP001501074"/>
    </source>
</evidence>
<evidence type="ECO:0000256" key="3">
    <source>
        <dbReference type="ARBA" id="ARBA00022989"/>
    </source>
</evidence>
<keyword evidence="3 5" id="KW-1133">Transmembrane helix</keyword>
<feature type="transmembrane region" description="Helical" evidence="5">
    <location>
        <begin position="36"/>
        <end position="56"/>
    </location>
</feature>
<dbReference type="Pfam" id="PF04191">
    <property type="entry name" value="PEMT"/>
    <property type="match status" value="1"/>
</dbReference>
<comment type="subcellular location">
    <subcellularLocation>
        <location evidence="1">Endomembrane system</location>
        <topology evidence="1">Multi-pass membrane protein</topology>
    </subcellularLocation>
</comment>
<keyword evidence="4 5" id="KW-0472">Membrane</keyword>
<dbReference type="RefSeq" id="WP_231486250.1">
    <property type="nucleotide sequence ID" value="NZ_BAAAZO010000002.1"/>
</dbReference>
<accession>A0ABP6ZA25</accession>
<feature type="transmembrane region" description="Helical" evidence="5">
    <location>
        <begin position="125"/>
        <end position="154"/>
    </location>
</feature>
<name>A0ABP6ZA25_9ACTN</name>
<keyword evidence="2 5" id="KW-0812">Transmembrane</keyword>
<comment type="caution">
    <text evidence="6">The sequence shown here is derived from an EMBL/GenBank/DDBJ whole genome shotgun (WGS) entry which is preliminary data.</text>
</comment>
<evidence type="ECO:0000256" key="4">
    <source>
        <dbReference type="ARBA" id="ARBA00023136"/>
    </source>
</evidence>
<evidence type="ECO:0000256" key="1">
    <source>
        <dbReference type="ARBA" id="ARBA00004127"/>
    </source>
</evidence>
<keyword evidence="7" id="KW-1185">Reference proteome</keyword>
<dbReference type="PANTHER" id="PTHR43847:SF1">
    <property type="entry name" value="BLL3993 PROTEIN"/>
    <property type="match status" value="1"/>
</dbReference>
<dbReference type="PANTHER" id="PTHR43847">
    <property type="entry name" value="BLL3993 PROTEIN"/>
    <property type="match status" value="1"/>
</dbReference>
<feature type="transmembrane region" description="Helical" evidence="5">
    <location>
        <begin position="68"/>
        <end position="88"/>
    </location>
</feature>
<gene>
    <name evidence="6" type="ORF">GCM10022223_15010</name>
</gene>
<organism evidence="6 7">
    <name type="scientific">Kineosporia mesophila</name>
    <dbReference type="NCBI Taxonomy" id="566012"/>
    <lineage>
        <taxon>Bacteria</taxon>
        <taxon>Bacillati</taxon>
        <taxon>Actinomycetota</taxon>
        <taxon>Actinomycetes</taxon>
        <taxon>Kineosporiales</taxon>
        <taxon>Kineosporiaceae</taxon>
        <taxon>Kineosporia</taxon>
    </lineage>
</organism>
<dbReference type="EMBL" id="BAAAZO010000002">
    <property type="protein sequence ID" value="GAA3600424.1"/>
    <property type="molecule type" value="Genomic_DNA"/>
</dbReference>
<dbReference type="Gene3D" id="1.20.120.1630">
    <property type="match status" value="1"/>
</dbReference>
<protein>
    <recommendedName>
        <fullName evidence="8">Protein-S-isoprenylcysteine O-methyltransferase Ste14</fullName>
    </recommendedName>
</protein>
<evidence type="ECO:0008006" key="8">
    <source>
        <dbReference type="Google" id="ProtNLM"/>
    </source>
</evidence>
<evidence type="ECO:0000256" key="2">
    <source>
        <dbReference type="ARBA" id="ARBA00022692"/>
    </source>
</evidence>
<dbReference type="Proteomes" id="UP001501074">
    <property type="component" value="Unassembled WGS sequence"/>
</dbReference>
<reference evidence="7" key="1">
    <citation type="journal article" date="2019" name="Int. J. Syst. Evol. Microbiol.">
        <title>The Global Catalogue of Microorganisms (GCM) 10K type strain sequencing project: providing services to taxonomists for standard genome sequencing and annotation.</title>
        <authorList>
            <consortium name="The Broad Institute Genomics Platform"/>
            <consortium name="The Broad Institute Genome Sequencing Center for Infectious Disease"/>
            <person name="Wu L."/>
            <person name="Ma J."/>
        </authorList>
    </citation>
    <scope>NUCLEOTIDE SEQUENCE [LARGE SCALE GENOMIC DNA]</scope>
    <source>
        <strain evidence="7">JCM 16902</strain>
    </source>
</reference>